<name>A0A392VVL4_9FABA</name>
<evidence type="ECO:0000313" key="1">
    <source>
        <dbReference type="EMBL" id="MCI91533.1"/>
    </source>
</evidence>
<reference evidence="1 2" key="1">
    <citation type="journal article" date="2018" name="Front. Plant Sci.">
        <title>Red Clover (Trifolium pratense) and Zigzag Clover (T. medium) - A Picture of Genomic Similarities and Differences.</title>
        <authorList>
            <person name="Dluhosova J."/>
            <person name="Istvanek J."/>
            <person name="Nedelnik J."/>
            <person name="Repkova J."/>
        </authorList>
    </citation>
    <scope>NUCLEOTIDE SEQUENCE [LARGE SCALE GENOMIC DNA]</scope>
    <source>
        <strain evidence="2">cv. 10/8</strain>
        <tissue evidence="1">Leaf</tissue>
    </source>
</reference>
<comment type="caution">
    <text evidence="1">The sequence shown here is derived from an EMBL/GenBank/DDBJ whole genome shotgun (WGS) entry which is preliminary data.</text>
</comment>
<dbReference type="Proteomes" id="UP000265520">
    <property type="component" value="Unassembled WGS sequence"/>
</dbReference>
<feature type="non-terminal residue" evidence="1">
    <location>
        <position position="41"/>
    </location>
</feature>
<keyword evidence="2" id="KW-1185">Reference proteome</keyword>
<sequence>MGKEGIPMVVTSNPTDTAAREWEEIATVRCWLAGTVDHCHV</sequence>
<organism evidence="1 2">
    <name type="scientific">Trifolium medium</name>
    <dbReference type="NCBI Taxonomy" id="97028"/>
    <lineage>
        <taxon>Eukaryota</taxon>
        <taxon>Viridiplantae</taxon>
        <taxon>Streptophyta</taxon>
        <taxon>Embryophyta</taxon>
        <taxon>Tracheophyta</taxon>
        <taxon>Spermatophyta</taxon>
        <taxon>Magnoliopsida</taxon>
        <taxon>eudicotyledons</taxon>
        <taxon>Gunneridae</taxon>
        <taxon>Pentapetalae</taxon>
        <taxon>rosids</taxon>
        <taxon>fabids</taxon>
        <taxon>Fabales</taxon>
        <taxon>Fabaceae</taxon>
        <taxon>Papilionoideae</taxon>
        <taxon>50 kb inversion clade</taxon>
        <taxon>NPAAA clade</taxon>
        <taxon>Hologalegina</taxon>
        <taxon>IRL clade</taxon>
        <taxon>Trifolieae</taxon>
        <taxon>Trifolium</taxon>
    </lineage>
</organism>
<accession>A0A392VVL4</accession>
<proteinExistence type="predicted"/>
<dbReference type="EMBL" id="LXQA011274879">
    <property type="protein sequence ID" value="MCI91533.1"/>
    <property type="molecule type" value="Genomic_DNA"/>
</dbReference>
<dbReference type="AlphaFoldDB" id="A0A392VVL4"/>
<protein>
    <submittedName>
        <fullName evidence="1">Uncharacterized protein</fullName>
    </submittedName>
</protein>
<evidence type="ECO:0000313" key="2">
    <source>
        <dbReference type="Proteomes" id="UP000265520"/>
    </source>
</evidence>